<proteinExistence type="inferred from homology"/>
<comment type="similarity">
    <text evidence="2">Belongs to the binding-protein-dependent transport system permease family. HisMQ subfamily.</text>
</comment>
<reference evidence="13" key="1">
    <citation type="submission" date="2013-09" db="EMBL/GenBank/DDBJ databases">
        <title>Genome Sequences of seven clinical isolates and type strains of anginosus group streptococci.</title>
        <authorList>
            <person name="Maruyama F."/>
            <person name="Sakurai A."/>
            <person name="Ogura Y."/>
            <person name="Homma H."/>
            <person name="Takahashi N."/>
            <person name="Ohtsubo Y."/>
            <person name="Hoshino T."/>
            <person name="Okahashi N."/>
            <person name="Nakagawa I."/>
            <person name="Kimura S."/>
            <person name="Fujiwara T."/>
            <person name="Hayashi T."/>
            <person name="Shintani S."/>
        </authorList>
    </citation>
    <scope>NUCLEOTIDE SEQUENCE [LARGE SCALE GENOMIC DNA]</scope>
    <source>
        <strain evidence="13">T5</strain>
    </source>
</reference>
<dbReference type="EMBL" id="BASY01000013">
    <property type="protein sequence ID" value="GAD46817.1"/>
    <property type="molecule type" value="Genomic_DNA"/>
</dbReference>
<sequence>MKKLFLSLFALLLLSFGFANRAQADEYLRIGMEAAYAPFNWTQDDDKNGAVKIEGTNQYANGYDVQIAKQVAKALGKKPLVVKTSWNGLIPALTSGKLDMIIAGMSPTAERKKEIAFSNSYYTSEPVVLVNKDGSYANAKTLKDFKGAKITSQQGVYLYNLISQLTGAKQETAMGDFAQMRQALESGVIDGYISERPEALTAESANSKFKMIQFKKGFEVNEEDATIAIGMRKNDNRLEQVNAAIAKISAKDQVALMDKMIQNQPVETDTNKDKTTFFGQVTKILKDNWPQFLRGAGLTLLISITGTIAGLIIGLLIGVYRTAPTAKNKALALLQTLFGWFLNVYIEIFRGTPMIVQSMVIYYGTAQAFGVSIDRTIAAIFIVSINTGAYMSEIVRGGIFAVDKGQFEAATALGMTHNQTMRKVVLPQVVRNILPATGNEFVINIKDTSVLNVISVVELYFSGNTIATQTYQYFQTFTIIAVIYFVLTFTVTRILRYVERRFDTDDYTTGANQMQTKGVKA</sequence>
<comment type="subcellular location">
    <subcellularLocation>
        <location evidence="1 9">Cell membrane</location>
        <topology evidence="1 9">Multi-pass membrane protein</topology>
    </subcellularLocation>
</comment>
<keyword evidence="4" id="KW-1003">Cell membrane</keyword>
<feature type="signal peptide" evidence="10">
    <location>
        <begin position="1"/>
        <end position="21"/>
    </location>
</feature>
<keyword evidence="6" id="KW-0029">Amino-acid transport</keyword>
<gene>
    <name evidence="12" type="ORF">ANG6_1312</name>
</gene>
<evidence type="ECO:0000256" key="8">
    <source>
        <dbReference type="ARBA" id="ARBA00023136"/>
    </source>
</evidence>
<dbReference type="PANTHER" id="PTHR30614">
    <property type="entry name" value="MEMBRANE COMPONENT OF AMINO ACID ABC TRANSPORTER"/>
    <property type="match status" value="1"/>
</dbReference>
<keyword evidence="5 9" id="KW-0812">Transmembrane</keyword>
<evidence type="ECO:0000256" key="9">
    <source>
        <dbReference type="RuleBase" id="RU363032"/>
    </source>
</evidence>
<evidence type="ECO:0000256" key="5">
    <source>
        <dbReference type="ARBA" id="ARBA00022692"/>
    </source>
</evidence>
<feature type="transmembrane region" description="Helical" evidence="9">
    <location>
        <begin position="330"/>
        <end position="349"/>
    </location>
</feature>
<feature type="domain" description="ABC transmembrane type-1" evidence="11">
    <location>
        <begin position="296"/>
        <end position="495"/>
    </location>
</feature>
<dbReference type="SUPFAM" id="SSF161098">
    <property type="entry name" value="MetI-like"/>
    <property type="match status" value="1"/>
</dbReference>
<evidence type="ECO:0000256" key="4">
    <source>
        <dbReference type="ARBA" id="ARBA00022475"/>
    </source>
</evidence>
<dbReference type="Gene3D" id="1.10.3720.10">
    <property type="entry name" value="MetI-like"/>
    <property type="match status" value="1"/>
</dbReference>
<evidence type="ECO:0000256" key="2">
    <source>
        <dbReference type="ARBA" id="ARBA00010072"/>
    </source>
</evidence>
<dbReference type="GO" id="GO:0043190">
    <property type="term" value="C:ATP-binding cassette (ABC) transporter complex"/>
    <property type="evidence" value="ECO:0007669"/>
    <property type="project" value="InterPro"/>
</dbReference>
<dbReference type="NCBIfam" id="TIGR01726">
    <property type="entry name" value="HEQRo_perm_3TM"/>
    <property type="match status" value="1"/>
</dbReference>
<evidence type="ECO:0000313" key="12">
    <source>
        <dbReference type="EMBL" id="GAD46817.1"/>
    </source>
</evidence>
<dbReference type="Gene3D" id="3.40.190.10">
    <property type="entry name" value="Periplasmic binding protein-like II"/>
    <property type="match status" value="2"/>
</dbReference>
<keyword evidence="3 9" id="KW-0813">Transport</keyword>
<evidence type="ECO:0000256" key="10">
    <source>
        <dbReference type="SAM" id="SignalP"/>
    </source>
</evidence>
<dbReference type="InterPro" id="IPR043429">
    <property type="entry name" value="ArtM/GltK/GlnP/TcyL/YhdX-like"/>
</dbReference>
<feature type="transmembrane region" description="Helical" evidence="9">
    <location>
        <begin position="292"/>
        <end position="318"/>
    </location>
</feature>
<dbReference type="Pfam" id="PF00528">
    <property type="entry name" value="BPD_transp_1"/>
    <property type="match status" value="1"/>
</dbReference>
<dbReference type="PANTHER" id="PTHR30614:SF20">
    <property type="entry name" value="GLUTAMINE TRANSPORT SYSTEM PERMEASE PROTEIN GLNP"/>
    <property type="match status" value="1"/>
</dbReference>
<dbReference type="Proteomes" id="UP000016981">
    <property type="component" value="Unassembled WGS sequence"/>
</dbReference>
<dbReference type="InterPro" id="IPR000515">
    <property type="entry name" value="MetI-like"/>
</dbReference>
<accession>A0AAN4P9F0</accession>
<keyword evidence="7 9" id="KW-1133">Transmembrane helix</keyword>
<dbReference type="GO" id="GO:0022857">
    <property type="term" value="F:transmembrane transporter activity"/>
    <property type="evidence" value="ECO:0007669"/>
    <property type="project" value="InterPro"/>
</dbReference>
<keyword evidence="10" id="KW-0732">Signal</keyword>
<dbReference type="PROSITE" id="PS50928">
    <property type="entry name" value="ABC_TM1"/>
    <property type="match status" value="1"/>
</dbReference>
<dbReference type="FunFam" id="1.10.3720.10:FF:000033">
    <property type="entry name" value="Polar amino acid ABC transporter permease"/>
    <property type="match status" value="1"/>
</dbReference>
<feature type="transmembrane region" description="Helical" evidence="9">
    <location>
        <begin position="473"/>
        <end position="492"/>
    </location>
</feature>
<evidence type="ECO:0000256" key="3">
    <source>
        <dbReference type="ARBA" id="ARBA00022448"/>
    </source>
</evidence>
<dbReference type="InterPro" id="IPR035906">
    <property type="entry name" value="MetI-like_sf"/>
</dbReference>
<protein>
    <submittedName>
        <fullName evidence="12">ABC-type amino acid transport/signal transduction systems, periplasmic component/domain</fullName>
    </submittedName>
</protein>
<feature type="chain" id="PRO_5042932949" evidence="10">
    <location>
        <begin position="22"/>
        <end position="521"/>
    </location>
</feature>
<evidence type="ECO:0000259" key="11">
    <source>
        <dbReference type="PROSITE" id="PS50928"/>
    </source>
</evidence>
<dbReference type="SUPFAM" id="SSF53850">
    <property type="entry name" value="Periplasmic binding protein-like II"/>
    <property type="match status" value="1"/>
</dbReference>
<dbReference type="GO" id="GO:0006865">
    <property type="term" value="P:amino acid transport"/>
    <property type="evidence" value="ECO:0007669"/>
    <property type="project" value="UniProtKB-KW"/>
</dbReference>
<evidence type="ECO:0000256" key="1">
    <source>
        <dbReference type="ARBA" id="ARBA00004651"/>
    </source>
</evidence>
<dbReference type="RefSeq" id="WP_022526803.1">
    <property type="nucleotide sequence ID" value="NZ_BASY01000013.1"/>
</dbReference>
<keyword evidence="8 9" id="KW-0472">Membrane</keyword>
<dbReference type="CDD" id="cd06261">
    <property type="entry name" value="TM_PBP2"/>
    <property type="match status" value="1"/>
</dbReference>
<evidence type="ECO:0000256" key="6">
    <source>
        <dbReference type="ARBA" id="ARBA00022970"/>
    </source>
</evidence>
<dbReference type="AlphaFoldDB" id="A0AAN4P9F0"/>
<dbReference type="Pfam" id="PF00497">
    <property type="entry name" value="SBP_bac_3"/>
    <property type="match status" value="1"/>
</dbReference>
<evidence type="ECO:0000313" key="13">
    <source>
        <dbReference type="Proteomes" id="UP000016981"/>
    </source>
</evidence>
<dbReference type="InterPro" id="IPR010065">
    <property type="entry name" value="AA_ABC_transptr_permease_3TM"/>
</dbReference>
<comment type="caution">
    <text evidence="12">The sequence shown here is derived from an EMBL/GenBank/DDBJ whole genome shotgun (WGS) entry which is preliminary data.</text>
</comment>
<name>A0AAN4P9F0_STRAP</name>
<evidence type="ECO:0000256" key="7">
    <source>
        <dbReference type="ARBA" id="ARBA00022989"/>
    </source>
</evidence>
<organism evidence="12 13">
    <name type="scientific">Streptococcus anginosus T5</name>
    <dbReference type="NCBI Taxonomy" id="1163302"/>
    <lineage>
        <taxon>Bacteria</taxon>
        <taxon>Bacillati</taxon>
        <taxon>Bacillota</taxon>
        <taxon>Bacilli</taxon>
        <taxon>Lactobacillales</taxon>
        <taxon>Streptococcaceae</taxon>
        <taxon>Streptococcus</taxon>
        <taxon>Streptococcus anginosus group</taxon>
    </lineage>
</organism>
<dbReference type="InterPro" id="IPR001638">
    <property type="entry name" value="Solute-binding_3/MltF_N"/>
</dbReference>
<dbReference type="SMART" id="SM00062">
    <property type="entry name" value="PBPb"/>
    <property type="match status" value="1"/>
</dbReference>